<protein>
    <submittedName>
        <fullName evidence="7">RNA polymerase sigma-24 factor</fullName>
    </submittedName>
    <submittedName>
        <fullName evidence="6">RNA polymerase subunit sigma-24</fullName>
    </submittedName>
</protein>
<dbReference type="PANTHER" id="PTHR43133">
    <property type="entry name" value="RNA POLYMERASE ECF-TYPE SIGMA FACTO"/>
    <property type="match status" value="1"/>
</dbReference>
<keyword evidence="3" id="KW-0731">Sigma factor</keyword>
<dbReference type="InterPro" id="IPR039425">
    <property type="entry name" value="RNA_pol_sigma-70-like"/>
</dbReference>
<dbReference type="PROSITE" id="PS50943">
    <property type="entry name" value="HTH_CROC1"/>
    <property type="match status" value="1"/>
</dbReference>
<keyword evidence="9" id="KW-1185">Reference proteome</keyword>
<gene>
    <name evidence="6" type="ORF">BES08_21160</name>
    <name evidence="7" type="ORF">BV97_04483</name>
</gene>
<dbReference type="AlphaFoldDB" id="A0A031JP93"/>
<dbReference type="KEGG" id="nre:BES08_21160"/>
<geneLocation type="plasmid" evidence="6 9">
    <name>pSA1</name>
</geneLocation>
<comment type="similarity">
    <text evidence="1">Belongs to the sigma-70 factor family. ECF subfamily.</text>
</comment>
<dbReference type="InterPro" id="IPR013324">
    <property type="entry name" value="RNA_pol_sigma_r3/r4-like"/>
</dbReference>
<evidence type="ECO:0000313" key="7">
    <source>
        <dbReference type="EMBL" id="EZP76600.1"/>
    </source>
</evidence>
<evidence type="ECO:0000313" key="8">
    <source>
        <dbReference type="Proteomes" id="UP000024329"/>
    </source>
</evidence>
<dbReference type="InterPro" id="IPR014284">
    <property type="entry name" value="RNA_pol_sigma-70_dom"/>
</dbReference>
<evidence type="ECO:0000313" key="6">
    <source>
        <dbReference type="EMBL" id="AOR79357.1"/>
    </source>
</evidence>
<feature type="domain" description="HTH cro/C1-type" evidence="5">
    <location>
        <begin position="131"/>
        <end position="153"/>
    </location>
</feature>
<dbReference type="Gene3D" id="1.10.1740.10">
    <property type="match status" value="1"/>
</dbReference>
<dbReference type="Pfam" id="PF04542">
    <property type="entry name" value="Sigma70_r2"/>
    <property type="match status" value="1"/>
</dbReference>
<name>A0A031JP93_9SPHN</name>
<dbReference type="GO" id="GO:0016987">
    <property type="term" value="F:sigma factor activity"/>
    <property type="evidence" value="ECO:0007669"/>
    <property type="project" value="UniProtKB-KW"/>
</dbReference>
<evidence type="ECO:0000256" key="1">
    <source>
        <dbReference type="ARBA" id="ARBA00010641"/>
    </source>
</evidence>
<dbReference type="PATRIC" id="fig|158500.4.peg.4556"/>
<dbReference type="SUPFAM" id="SSF88946">
    <property type="entry name" value="Sigma2 domain of RNA polymerase sigma factors"/>
    <property type="match status" value="1"/>
</dbReference>
<dbReference type="EMBL" id="CP017076">
    <property type="protein sequence ID" value="AOR79357.1"/>
    <property type="molecule type" value="Genomic_DNA"/>
</dbReference>
<keyword evidence="6" id="KW-0614">Plasmid</keyword>
<reference evidence="6" key="2">
    <citation type="submission" date="2016-08" db="EMBL/GenBank/DDBJ databases">
        <authorList>
            <person name="Seilhamer J.J."/>
        </authorList>
    </citation>
    <scope>NUCLEOTIDE SEQUENCE [LARGE SCALE GENOMIC DNA]</scope>
    <source>
        <strain evidence="6">SA1</strain>
        <plasmid evidence="6">pSA1</plasmid>
    </source>
</reference>
<dbReference type="SUPFAM" id="SSF88659">
    <property type="entry name" value="Sigma3 and sigma4 domains of RNA polymerase sigma factors"/>
    <property type="match status" value="1"/>
</dbReference>
<dbReference type="InterPro" id="IPR036388">
    <property type="entry name" value="WH-like_DNA-bd_sf"/>
</dbReference>
<dbReference type="eggNOG" id="COG1595">
    <property type="taxonomic scope" value="Bacteria"/>
</dbReference>
<evidence type="ECO:0000313" key="9">
    <source>
        <dbReference type="Proteomes" id="UP000094626"/>
    </source>
</evidence>
<dbReference type="InterPro" id="IPR001387">
    <property type="entry name" value="Cro/C1-type_HTH"/>
</dbReference>
<organism evidence="7 8">
    <name type="scientific">Novosphingobium resinovorum</name>
    <dbReference type="NCBI Taxonomy" id="158500"/>
    <lineage>
        <taxon>Bacteria</taxon>
        <taxon>Pseudomonadati</taxon>
        <taxon>Pseudomonadota</taxon>
        <taxon>Alphaproteobacteria</taxon>
        <taxon>Sphingomonadales</taxon>
        <taxon>Sphingomonadaceae</taxon>
        <taxon>Novosphingobium</taxon>
    </lineage>
</organism>
<sequence length="202" mass="22411">MPVFSPSRMQWIAREIIPHEPDLRRWLATRLPPSDVDDVVQESYAILAGMQAVDHIAAPRNYLFTVAKSVMLKSLRKGRVVEMDRFAEAESLQVPCDRPGPEVVVADRQELKRLGAMIEQLPLKCRQAFVLRKLHGLSQRQVAAEMGISENTVEKHMAKAIILLSGAIGRGGNRRLATSLGDDRIADPAWGEVVGGSSSERH</sequence>
<evidence type="ECO:0000256" key="3">
    <source>
        <dbReference type="ARBA" id="ARBA00023082"/>
    </source>
</evidence>
<evidence type="ECO:0000259" key="5">
    <source>
        <dbReference type="PROSITE" id="PS50943"/>
    </source>
</evidence>
<dbReference type="InterPro" id="IPR013325">
    <property type="entry name" value="RNA_pol_sigma_r2"/>
</dbReference>
<keyword evidence="4" id="KW-0804">Transcription</keyword>
<dbReference type="Proteomes" id="UP000094626">
    <property type="component" value="Plasmid pSA1"/>
</dbReference>
<dbReference type="GO" id="GO:0006352">
    <property type="term" value="P:DNA-templated transcription initiation"/>
    <property type="evidence" value="ECO:0007669"/>
    <property type="project" value="InterPro"/>
</dbReference>
<accession>A0A031JP93</accession>
<dbReference type="Proteomes" id="UP000024329">
    <property type="component" value="Unassembled WGS sequence"/>
</dbReference>
<dbReference type="NCBIfam" id="TIGR02937">
    <property type="entry name" value="sigma70-ECF"/>
    <property type="match status" value="1"/>
</dbReference>
<evidence type="ECO:0000256" key="4">
    <source>
        <dbReference type="ARBA" id="ARBA00023163"/>
    </source>
</evidence>
<dbReference type="InterPro" id="IPR013249">
    <property type="entry name" value="RNA_pol_sigma70_r4_t2"/>
</dbReference>
<reference evidence="9" key="3">
    <citation type="journal article" date="2017" name="J. Biotechnol.">
        <title>Complete genome sequence of Novosphingobium resinovorum SA1, a versatile xenobiotic-degrading bacterium capable of utilizing sulfanilic acid.</title>
        <authorList>
            <person name="Hegedus B."/>
            <person name="Kos P.B."/>
            <person name="Balint B."/>
            <person name="Maroti G."/>
            <person name="Gan H.M."/>
            <person name="Perei K."/>
            <person name="Rakhely G."/>
        </authorList>
    </citation>
    <scope>NUCLEOTIDE SEQUENCE [LARGE SCALE GENOMIC DNA]</scope>
    <source>
        <strain evidence="9">SA1</strain>
    </source>
</reference>
<dbReference type="RefSeq" id="WP_008829769.1">
    <property type="nucleotide sequence ID" value="NZ_CP017076.1"/>
</dbReference>
<dbReference type="PANTHER" id="PTHR43133:SF63">
    <property type="entry name" value="RNA POLYMERASE SIGMA FACTOR FECI-RELATED"/>
    <property type="match status" value="1"/>
</dbReference>
<dbReference type="InterPro" id="IPR007627">
    <property type="entry name" value="RNA_pol_sigma70_r2"/>
</dbReference>
<dbReference type="GO" id="GO:0003677">
    <property type="term" value="F:DNA binding"/>
    <property type="evidence" value="ECO:0007669"/>
    <property type="project" value="InterPro"/>
</dbReference>
<keyword evidence="2" id="KW-0805">Transcription regulation</keyword>
<dbReference type="Pfam" id="PF08281">
    <property type="entry name" value="Sigma70_r4_2"/>
    <property type="match status" value="1"/>
</dbReference>
<proteinExistence type="inferred from homology"/>
<dbReference type="EMBL" id="JFYZ01000035">
    <property type="protein sequence ID" value="EZP76600.1"/>
    <property type="molecule type" value="Genomic_DNA"/>
</dbReference>
<reference evidence="7 8" key="1">
    <citation type="submission" date="2014-03" db="EMBL/GenBank/DDBJ databases">
        <title>Whole genome sequence of Novosphingobium resinovorum KF1.</title>
        <authorList>
            <person name="Gan H.M."/>
            <person name="Gan H.Y."/>
            <person name="Chew T.H."/>
            <person name="Savka M.A."/>
        </authorList>
    </citation>
    <scope>NUCLEOTIDE SEQUENCE [LARGE SCALE GENOMIC DNA]</scope>
    <source>
        <strain evidence="7 8">KF1</strain>
    </source>
</reference>
<evidence type="ECO:0000256" key="2">
    <source>
        <dbReference type="ARBA" id="ARBA00023015"/>
    </source>
</evidence>
<dbReference type="Gene3D" id="1.10.10.10">
    <property type="entry name" value="Winged helix-like DNA-binding domain superfamily/Winged helix DNA-binding domain"/>
    <property type="match status" value="1"/>
</dbReference>
<dbReference type="OrthoDB" id="7268940at2"/>
<dbReference type="CDD" id="cd06171">
    <property type="entry name" value="Sigma70_r4"/>
    <property type="match status" value="1"/>
</dbReference>